<dbReference type="CDD" id="cd02440">
    <property type="entry name" value="AdoMet_MTases"/>
    <property type="match status" value="1"/>
</dbReference>
<accession>A0ABW1ND40</accession>
<keyword evidence="2" id="KW-1185">Reference proteome</keyword>
<keyword evidence="1" id="KW-0489">Methyltransferase</keyword>
<dbReference type="Gene3D" id="3.40.50.150">
    <property type="entry name" value="Vaccinia Virus protein VP39"/>
    <property type="match status" value="1"/>
</dbReference>
<proteinExistence type="predicted"/>
<reference evidence="2" key="1">
    <citation type="journal article" date="2019" name="Int. J. Syst. Evol. Microbiol.">
        <title>The Global Catalogue of Microorganisms (GCM) 10K type strain sequencing project: providing services to taxonomists for standard genome sequencing and annotation.</title>
        <authorList>
            <consortium name="The Broad Institute Genomics Platform"/>
            <consortium name="The Broad Institute Genome Sequencing Center for Infectious Disease"/>
            <person name="Wu L."/>
            <person name="Ma J."/>
        </authorList>
    </citation>
    <scope>NUCLEOTIDE SEQUENCE [LARGE SCALE GENOMIC DNA]</scope>
    <source>
        <strain evidence="2">JCM 30346</strain>
    </source>
</reference>
<dbReference type="GO" id="GO:0008168">
    <property type="term" value="F:methyltransferase activity"/>
    <property type="evidence" value="ECO:0007669"/>
    <property type="project" value="UniProtKB-KW"/>
</dbReference>
<dbReference type="InterPro" id="IPR029063">
    <property type="entry name" value="SAM-dependent_MTases_sf"/>
</dbReference>
<gene>
    <name evidence="1" type="ORF">ACFP1K_06600</name>
</gene>
<name>A0ABW1ND40_9ACTN</name>
<dbReference type="PIRSF" id="PIRSF017393">
    <property type="entry name" value="MTase_SAV2177"/>
    <property type="match status" value="1"/>
</dbReference>
<dbReference type="GO" id="GO:0032259">
    <property type="term" value="P:methylation"/>
    <property type="evidence" value="ECO:0007669"/>
    <property type="project" value="UniProtKB-KW"/>
</dbReference>
<sequence length="298" mass="33163">MGTIKDWVLDMREREKPAKEIPPGVDTSVPNIARVYDYMLGGTFNFPADRHMAELTLQIAPDAPVLAQEHRAFLRRTVRFLAAEGVRQFLDIGSGLPTQGNTHEIAETAAPGARTVYVDIDPIVILHTRQLLAASATATIVQADIREPDGIVQHRHVRERIDFSEPVGLLLCAILHHLHDHEAPGEIARHLIAALPPGSHVVISHFHNPGSSRPDVALQAEEAERLFNERLGTGRWRGREEISGYFSGTDLVDPGLVCVPDWRPDPGEYQFRGTRYYGDYAYTSLTYQSWLGGVGRKN</sequence>
<dbReference type="EC" id="2.1.1.-" evidence="1"/>
<dbReference type="Pfam" id="PF04672">
    <property type="entry name" value="Methyltransf_19"/>
    <property type="match status" value="1"/>
</dbReference>
<dbReference type="RefSeq" id="WP_380747995.1">
    <property type="nucleotide sequence ID" value="NZ_JBHSRF010000006.1"/>
</dbReference>
<comment type="caution">
    <text evidence="1">The sequence shown here is derived from an EMBL/GenBank/DDBJ whole genome shotgun (WGS) entry which is preliminary data.</text>
</comment>
<dbReference type="EMBL" id="JBHSRF010000006">
    <property type="protein sequence ID" value="MFC6080823.1"/>
    <property type="molecule type" value="Genomic_DNA"/>
</dbReference>
<dbReference type="SUPFAM" id="SSF53335">
    <property type="entry name" value="S-adenosyl-L-methionine-dependent methyltransferases"/>
    <property type="match status" value="1"/>
</dbReference>
<dbReference type="InterPro" id="IPR006764">
    <property type="entry name" value="SAM_dep_MeTrfase_SAV2177_type"/>
</dbReference>
<keyword evidence="1" id="KW-0808">Transferase</keyword>
<evidence type="ECO:0000313" key="2">
    <source>
        <dbReference type="Proteomes" id="UP001596137"/>
    </source>
</evidence>
<protein>
    <submittedName>
        <fullName evidence="1">SAM-dependent methyltransferase</fullName>
        <ecNumber evidence="1">2.1.1.-</ecNumber>
    </submittedName>
</protein>
<evidence type="ECO:0000313" key="1">
    <source>
        <dbReference type="EMBL" id="MFC6080823.1"/>
    </source>
</evidence>
<dbReference type="Proteomes" id="UP001596137">
    <property type="component" value="Unassembled WGS sequence"/>
</dbReference>
<organism evidence="1 2">
    <name type="scientific">Sphaerisporangium aureirubrum</name>
    <dbReference type="NCBI Taxonomy" id="1544736"/>
    <lineage>
        <taxon>Bacteria</taxon>
        <taxon>Bacillati</taxon>
        <taxon>Actinomycetota</taxon>
        <taxon>Actinomycetes</taxon>
        <taxon>Streptosporangiales</taxon>
        <taxon>Streptosporangiaceae</taxon>
        <taxon>Sphaerisporangium</taxon>
    </lineage>
</organism>